<gene>
    <name evidence="2" type="ORF">QVD17_32066</name>
</gene>
<dbReference type="PANTHER" id="PTHR47765">
    <property type="entry name" value="3'-5' EXONUCLEASE DOMAIN-CONTAINING PROTEIN"/>
    <property type="match status" value="1"/>
</dbReference>
<organism evidence="2 3">
    <name type="scientific">Tagetes erecta</name>
    <name type="common">African marigold</name>
    <dbReference type="NCBI Taxonomy" id="13708"/>
    <lineage>
        <taxon>Eukaryota</taxon>
        <taxon>Viridiplantae</taxon>
        <taxon>Streptophyta</taxon>
        <taxon>Embryophyta</taxon>
        <taxon>Tracheophyta</taxon>
        <taxon>Spermatophyta</taxon>
        <taxon>Magnoliopsida</taxon>
        <taxon>eudicotyledons</taxon>
        <taxon>Gunneridae</taxon>
        <taxon>Pentapetalae</taxon>
        <taxon>asterids</taxon>
        <taxon>campanulids</taxon>
        <taxon>Asterales</taxon>
        <taxon>Asteraceae</taxon>
        <taxon>Asteroideae</taxon>
        <taxon>Heliantheae alliance</taxon>
        <taxon>Tageteae</taxon>
        <taxon>Tagetes</taxon>
    </lineage>
</organism>
<comment type="caution">
    <text evidence="2">The sequence shown here is derived from an EMBL/GenBank/DDBJ whole genome shotgun (WGS) entry which is preliminary data.</text>
</comment>
<dbReference type="GO" id="GO:0008408">
    <property type="term" value="F:3'-5' exonuclease activity"/>
    <property type="evidence" value="ECO:0007669"/>
    <property type="project" value="InterPro"/>
</dbReference>
<dbReference type="SUPFAM" id="SSF53098">
    <property type="entry name" value="Ribonuclease H-like"/>
    <property type="match status" value="1"/>
</dbReference>
<protein>
    <recommendedName>
        <fullName evidence="1">3'-5' exonuclease domain-containing protein</fullName>
    </recommendedName>
</protein>
<evidence type="ECO:0000313" key="2">
    <source>
        <dbReference type="EMBL" id="KAK1416277.1"/>
    </source>
</evidence>
<evidence type="ECO:0000259" key="1">
    <source>
        <dbReference type="Pfam" id="PF01612"/>
    </source>
</evidence>
<feature type="domain" description="3'-5' exonuclease" evidence="1">
    <location>
        <begin position="164"/>
        <end position="260"/>
    </location>
</feature>
<dbReference type="GO" id="GO:0003676">
    <property type="term" value="F:nucleic acid binding"/>
    <property type="evidence" value="ECO:0007669"/>
    <property type="project" value="InterPro"/>
</dbReference>
<dbReference type="AlphaFoldDB" id="A0AAD8K8Y6"/>
<dbReference type="Pfam" id="PF01612">
    <property type="entry name" value="DNA_pol_A_exo1"/>
    <property type="match status" value="1"/>
</dbReference>
<reference evidence="2" key="1">
    <citation type="journal article" date="2023" name="bioRxiv">
        <title>Improved chromosome-level genome assembly for marigold (Tagetes erecta).</title>
        <authorList>
            <person name="Jiang F."/>
            <person name="Yuan L."/>
            <person name="Wang S."/>
            <person name="Wang H."/>
            <person name="Xu D."/>
            <person name="Wang A."/>
            <person name="Fan W."/>
        </authorList>
    </citation>
    <scope>NUCLEOTIDE SEQUENCE</scope>
    <source>
        <strain evidence="2">WSJ</strain>
        <tissue evidence="2">Leaf</tissue>
    </source>
</reference>
<sequence>MHFMIRDDDEVFLYEMLEKGQYKAAERWAVFLGKSALRKLIQGYIQKDLKKQACELMRNNKLTKEFPEVKRAVDESAFNDLCNSLKKLAEKGEWVKAEKKTKSDKQVLQFLVFCAMEFKDREKVEELCKRYKLKVEDIEGRFESFPPVRYITLEDLNLTTDDIIWVDDPIGLKTATSLILNCREIGLDCEWKPSYEKGTMNKVSIMQIATTKKVFIVDMIKLSGEAHETLHDCLKKIFHSTDILKLGYDFKNDMKHLGESYESFENLHMERLVDIQNLFQDHQGGLSGLTKLQYAAIDSRVLIHIYRQAK</sequence>
<dbReference type="InterPro" id="IPR052408">
    <property type="entry name" value="Exonuclease_MUT-7-like"/>
</dbReference>
<evidence type="ECO:0000313" key="3">
    <source>
        <dbReference type="Proteomes" id="UP001229421"/>
    </source>
</evidence>
<dbReference type="InterPro" id="IPR012337">
    <property type="entry name" value="RNaseH-like_sf"/>
</dbReference>
<name>A0AAD8K8Y6_TARER</name>
<dbReference type="Proteomes" id="UP001229421">
    <property type="component" value="Unassembled WGS sequence"/>
</dbReference>
<dbReference type="InterPro" id="IPR036397">
    <property type="entry name" value="RNaseH_sf"/>
</dbReference>
<proteinExistence type="predicted"/>
<dbReference type="InterPro" id="IPR002562">
    <property type="entry name" value="3'-5'_exonuclease_dom"/>
</dbReference>
<keyword evidence="3" id="KW-1185">Reference proteome</keyword>
<dbReference type="GO" id="GO:0006139">
    <property type="term" value="P:nucleobase-containing compound metabolic process"/>
    <property type="evidence" value="ECO:0007669"/>
    <property type="project" value="InterPro"/>
</dbReference>
<dbReference type="PANTHER" id="PTHR47765:SF2">
    <property type="entry name" value="EXONUCLEASE MUT-7 HOMOLOG"/>
    <property type="match status" value="1"/>
</dbReference>
<accession>A0AAD8K8Y6</accession>
<dbReference type="EMBL" id="JAUHHV010000008">
    <property type="protein sequence ID" value="KAK1416277.1"/>
    <property type="molecule type" value="Genomic_DNA"/>
</dbReference>
<dbReference type="Gene3D" id="3.30.420.10">
    <property type="entry name" value="Ribonuclease H-like superfamily/Ribonuclease H"/>
    <property type="match status" value="1"/>
</dbReference>